<dbReference type="EMBL" id="NKXS01002846">
    <property type="protein sequence ID" value="PIN11826.1"/>
    <property type="molecule type" value="Genomic_DNA"/>
</dbReference>
<dbReference type="OrthoDB" id="543373at2759"/>
<dbReference type="InterPro" id="IPR040122">
    <property type="entry name" value="Importin_beta"/>
</dbReference>
<dbReference type="InterPro" id="IPR057672">
    <property type="entry name" value="TPR_IPO4/5"/>
</dbReference>
<comment type="caution">
    <text evidence="11">The sequence shown here is derived from an EMBL/GenBank/DDBJ whole genome shotgun (WGS) entry which is preliminary data.</text>
</comment>
<evidence type="ECO:0000256" key="1">
    <source>
        <dbReference type="ARBA" id="ARBA00004123"/>
    </source>
</evidence>
<dbReference type="Pfam" id="PF25574">
    <property type="entry name" value="TPR_IMB1"/>
    <property type="match status" value="1"/>
</dbReference>
<dbReference type="GO" id="GO:0005737">
    <property type="term" value="C:cytoplasm"/>
    <property type="evidence" value="ECO:0007669"/>
    <property type="project" value="UniProtKB-SubCell"/>
</dbReference>
<keyword evidence="5" id="KW-0677">Repeat</keyword>
<evidence type="ECO:0000313" key="12">
    <source>
        <dbReference type="Proteomes" id="UP000231279"/>
    </source>
</evidence>
<evidence type="ECO:0000256" key="2">
    <source>
        <dbReference type="ARBA" id="ARBA00004496"/>
    </source>
</evidence>
<evidence type="ECO:0000313" key="11">
    <source>
        <dbReference type="EMBL" id="PIN11826.1"/>
    </source>
</evidence>
<protein>
    <submittedName>
        <fullName evidence="11">Karyopherin (Importin) beta 1</fullName>
    </submittedName>
</protein>
<dbReference type="Pfam" id="PF18808">
    <property type="entry name" value="Importin_rep_4"/>
    <property type="match status" value="1"/>
</dbReference>
<dbReference type="Pfam" id="PF25780">
    <property type="entry name" value="TPR_IPO5"/>
    <property type="match status" value="1"/>
</dbReference>
<dbReference type="InterPro" id="IPR011989">
    <property type="entry name" value="ARM-like"/>
</dbReference>
<comment type="subcellular location">
    <subcellularLocation>
        <location evidence="2">Cytoplasm</location>
    </subcellularLocation>
    <subcellularLocation>
        <location evidence="1">Nucleus</location>
    </subcellularLocation>
</comment>
<name>A0A2G9H2V5_9LAMI</name>
<sequence length="864" mass="95269">MDAESTQVQQAQLAAILGPDPAPFETLISHLMSSSNEQRSQAESIFNLLKQNDPNSLALKLAHLLSSSVQPEGRAMATILLRKQLTRDDSYIWPQLNESTRSAIKNILLSAIQNEESKSIIKKLCDTISELASSLLPENQWPEILSFMFQCVTSSSPKLQESAFLMFSQLAQFIGEMLIPYITELHTVFLNVLNNSPNPDVKIAALSAVINFIQCLSSSTDRDRFQDLLPSMMRTLTEALNSGQEATAQEALELLIELAGTEPWFLRRQIVDVVGSMLQIAEAESLEEGTRHLAIEFVITLAEARERAPGMMRKLPQFISTLFAILMKILLDVEDDPAWHSAEAKDEDAGETSNYSVGQECLDRLAIALGGNTIVPVASEQLPVYLSAPEWQKHHAALIALAQIAEGCSKVMIKNLEQVVNMVLNSFQHPHPRVRWAAINAIGQLSTDLGPDLQVQYHQCVLPALAGAMDDFQNPRVQAHAASAVLNFSENCTPEILTPYLDGIVHKLLLLLQNSKQMVQEGALTALASVADSSQEYFQKYYDAVMPYLKTILVNATDKSNRMLRAKAMECISLVGMAVGKEKFKDDAKQVMEVLMSLQGSQMETDDPTTSYMLQAWARLCKCLGQDFLPYMSVVMPPLLQSAQLKPDVTITSADSDNEIDESDDERYYDTYLPFLLEACNDENPDVRQAAVYGLGVCAEFGGSVFKPLVGEALLKLDAVIRHPGALQPDNVMAYDNAVSALGKICQFHRDSIDSAQVVPAWLSCLPIKGDLIEAKVVHDQLCSMVERSDREVLGPNNQFLPKIVSVFAEVLCAGKDLASEQTASRMVNLLRQLQQTLPPSTLASTWSSLQPQQQLALQSILSS</sequence>
<keyword evidence="7" id="KW-0007">Acetylation</keyword>
<dbReference type="SUPFAM" id="SSF48371">
    <property type="entry name" value="ARM repeat"/>
    <property type="match status" value="1"/>
</dbReference>
<dbReference type="Gene3D" id="1.25.10.10">
    <property type="entry name" value="Leucine-rich Repeat Variant"/>
    <property type="match status" value="2"/>
</dbReference>
<dbReference type="GO" id="GO:0005634">
    <property type="term" value="C:nucleus"/>
    <property type="evidence" value="ECO:0007669"/>
    <property type="project" value="UniProtKB-SubCell"/>
</dbReference>
<dbReference type="PROSITE" id="PS50077">
    <property type="entry name" value="HEAT_REPEAT"/>
    <property type="match status" value="1"/>
</dbReference>
<dbReference type="InterPro" id="IPR000357">
    <property type="entry name" value="HEAT"/>
</dbReference>
<dbReference type="SMART" id="SM01349">
    <property type="entry name" value="TOG"/>
    <property type="match status" value="1"/>
</dbReference>
<dbReference type="InterPro" id="IPR041653">
    <property type="entry name" value="Importin_rep_4"/>
</dbReference>
<dbReference type="SMART" id="SM00913">
    <property type="entry name" value="IBN_N"/>
    <property type="match status" value="1"/>
</dbReference>
<dbReference type="STRING" id="429701.A0A2G9H2V5"/>
<feature type="repeat" description="HEAT" evidence="9">
    <location>
        <begin position="672"/>
        <end position="704"/>
    </location>
</feature>
<dbReference type="InterPro" id="IPR016024">
    <property type="entry name" value="ARM-type_fold"/>
</dbReference>
<dbReference type="InterPro" id="IPR058584">
    <property type="entry name" value="IMB1_TNPO1-like_TPR"/>
</dbReference>
<dbReference type="GO" id="GO:0006606">
    <property type="term" value="P:protein import into nucleus"/>
    <property type="evidence" value="ECO:0007669"/>
    <property type="project" value="InterPro"/>
</dbReference>
<dbReference type="PROSITE" id="PS50166">
    <property type="entry name" value="IMPORTIN_B_NT"/>
    <property type="match status" value="1"/>
</dbReference>
<keyword evidence="6" id="KW-0653">Protein transport</keyword>
<evidence type="ECO:0000256" key="6">
    <source>
        <dbReference type="ARBA" id="ARBA00022927"/>
    </source>
</evidence>
<dbReference type="AlphaFoldDB" id="A0A2G9H2V5"/>
<proteinExistence type="predicted"/>
<evidence type="ECO:0000256" key="7">
    <source>
        <dbReference type="ARBA" id="ARBA00022990"/>
    </source>
</evidence>
<keyword evidence="4" id="KW-0963">Cytoplasm</keyword>
<evidence type="ECO:0000256" key="9">
    <source>
        <dbReference type="PROSITE-ProRule" id="PRU00103"/>
    </source>
</evidence>
<keyword evidence="3" id="KW-0813">Transport</keyword>
<dbReference type="Pfam" id="PF02985">
    <property type="entry name" value="HEAT"/>
    <property type="match status" value="1"/>
</dbReference>
<dbReference type="InterPro" id="IPR034085">
    <property type="entry name" value="TOG"/>
</dbReference>
<dbReference type="Pfam" id="PF13513">
    <property type="entry name" value="HEAT_EZ"/>
    <property type="match status" value="1"/>
</dbReference>
<gene>
    <name evidence="11" type="ORF">CDL12_15551</name>
</gene>
<dbReference type="Proteomes" id="UP000231279">
    <property type="component" value="Unassembled WGS sequence"/>
</dbReference>
<evidence type="ECO:0000256" key="4">
    <source>
        <dbReference type="ARBA" id="ARBA00022490"/>
    </source>
</evidence>
<evidence type="ECO:0000256" key="3">
    <source>
        <dbReference type="ARBA" id="ARBA00022448"/>
    </source>
</evidence>
<accession>A0A2G9H2V5</accession>
<dbReference type="InterPro" id="IPR021133">
    <property type="entry name" value="HEAT_type_2"/>
</dbReference>
<keyword evidence="8" id="KW-0539">Nucleus</keyword>
<evidence type="ECO:0000259" key="10">
    <source>
        <dbReference type="PROSITE" id="PS50166"/>
    </source>
</evidence>
<organism evidence="11 12">
    <name type="scientific">Handroanthus impetiginosus</name>
    <dbReference type="NCBI Taxonomy" id="429701"/>
    <lineage>
        <taxon>Eukaryota</taxon>
        <taxon>Viridiplantae</taxon>
        <taxon>Streptophyta</taxon>
        <taxon>Embryophyta</taxon>
        <taxon>Tracheophyta</taxon>
        <taxon>Spermatophyta</taxon>
        <taxon>Magnoliopsida</taxon>
        <taxon>eudicotyledons</taxon>
        <taxon>Gunneridae</taxon>
        <taxon>Pentapetalae</taxon>
        <taxon>asterids</taxon>
        <taxon>lamiids</taxon>
        <taxon>Lamiales</taxon>
        <taxon>Bignoniaceae</taxon>
        <taxon>Crescentiina</taxon>
        <taxon>Tabebuia alliance</taxon>
        <taxon>Handroanthus</taxon>
    </lineage>
</organism>
<feature type="domain" description="Importin N-terminal" evidence="10">
    <location>
        <begin position="42"/>
        <end position="114"/>
    </location>
</feature>
<dbReference type="InterPro" id="IPR001494">
    <property type="entry name" value="Importin-beta_N"/>
</dbReference>
<reference evidence="12" key="1">
    <citation type="journal article" date="2018" name="Gigascience">
        <title>Genome assembly of the Pink Ipe (Handroanthus impetiginosus, Bignoniaceae), a highly valued, ecologically keystone Neotropical timber forest tree.</title>
        <authorList>
            <person name="Silva-Junior O.B."/>
            <person name="Grattapaglia D."/>
            <person name="Novaes E."/>
            <person name="Collevatti R.G."/>
        </authorList>
    </citation>
    <scope>NUCLEOTIDE SEQUENCE [LARGE SCALE GENOMIC DNA]</scope>
    <source>
        <strain evidence="12">cv. UFG-1</strain>
    </source>
</reference>
<dbReference type="PANTHER" id="PTHR10527">
    <property type="entry name" value="IMPORTIN BETA"/>
    <property type="match status" value="1"/>
</dbReference>
<evidence type="ECO:0000256" key="5">
    <source>
        <dbReference type="ARBA" id="ARBA00022737"/>
    </source>
</evidence>
<dbReference type="GO" id="GO:0031267">
    <property type="term" value="F:small GTPase binding"/>
    <property type="evidence" value="ECO:0007669"/>
    <property type="project" value="InterPro"/>
</dbReference>
<keyword evidence="12" id="KW-1185">Reference proteome</keyword>
<evidence type="ECO:0000256" key="8">
    <source>
        <dbReference type="ARBA" id="ARBA00023242"/>
    </source>
</evidence>